<dbReference type="RefSeq" id="WP_244457581.1">
    <property type="nucleotide sequence ID" value="NZ_AP025637.1"/>
</dbReference>
<proteinExistence type="predicted"/>
<dbReference type="Pfam" id="PF13274">
    <property type="entry name" value="SocA_Panacea"/>
    <property type="match status" value="1"/>
</dbReference>
<dbReference type="EMBL" id="AP025637">
    <property type="protein sequence ID" value="BDG70240.1"/>
    <property type="molecule type" value="Genomic_DNA"/>
</dbReference>
<name>A0ABM7XXP1_9PROT</name>
<keyword evidence="3" id="KW-1185">Reference proteome</keyword>
<reference evidence="2 3" key="1">
    <citation type="journal article" date="2016" name="Microbes Environ.">
        <title>Phylogenetically diverse aerobic anoxygenic phototrophic bacteria isolated from epilithic biofilms in Tama river, Japan.</title>
        <authorList>
            <person name="Hirose S."/>
            <person name="Matsuura K."/>
            <person name="Haruta S."/>
        </authorList>
    </citation>
    <scope>NUCLEOTIDE SEQUENCE [LARGE SCALE GENOMIC DNA]</scope>
    <source>
        <strain evidence="2 3">S08</strain>
    </source>
</reference>
<dbReference type="InterPro" id="IPR025272">
    <property type="entry name" value="SocA_Panacea"/>
</dbReference>
<evidence type="ECO:0000313" key="3">
    <source>
        <dbReference type="Proteomes" id="UP000831327"/>
    </source>
</evidence>
<dbReference type="Proteomes" id="UP000831327">
    <property type="component" value="Chromosome"/>
</dbReference>
<evidence type="ECO:0000259" key="1">
    <source>
        <dbReference type="Pfam" id="PF13274"/>
    </source>
</evidence>
<sequence>MPYEPRALANHLLDVADALGLPLTHMAVHKIAYFAHGWHLAQTGAPLIAEEFEAWGYGPVLPTVYAAFKDAGRQPVRARAVVFNPVTQQRTTAHASVAQDDAALIRDVVRAYGRMNALTLSDLTHRPGGPWDRVWNAGNGRVTLGMRIGHDAIRADFLRAGSTQGARGFAG</sequence>
<accession>A0ABM7XXP1</accession>
<protein>
    <recommendedName>
        <fullName evidence="1">Antitoxin SocA-like Panacea domain-containing protein</fullName>
    </recommendedName>
</protein>
<evidence type="ECO:0000313" key="2">
    <source>
        <dbReference type="EMBL" id="BDG70240.1"/>
    </source>
</evidence>
<organism evidence="2 3">
    <name type="scientific">Roseomonas fluvialis</name>
    <dbReference type="NCBI Taxonomy" id="1750527"/>
    <lineage>
        <taxon>Bacteria</taxon>
        <taxon>Pseudomonadati</taxon>
        <taxon>Pseudomonadota</taxon>
        <taxon>Alphaproteobacteria</taxon>
        <taxon>Acetobacterales</taxon>
        <taxon>Roseomonadaceae</taxon>
        <taxon>Roseomonas</taxon>
    </lineage>
</organism>
<feature type="domain" description="Antitoxin SocA-like Panacea" evidence="1">
    <location>
        <begin position="30"/>
        <end position="131"/>
    </location>
</feature>
<gene>
    <name evidence="2" type="primary">socA</name>
    <name evidence="2" type="ORF">Rmf_01690</name>
</gene>